<dbReference type="InterPro" id="IPR012910">
    <property type="entry name" value="Plug_dom"/>
</dbReference>
<dbReference type="PROSITE" id="PS52016">
    <property type="entry name" value="TONB_DEPENDENT_REC_3"/>
    <property type="match status" value="1"/>
</dbReference>
<evidence type="ECO:0000256" key="1">
    <source>
        <dbReference type="ARBA" id="ARBA00004571"/>
    </source>
</evidence>
<keyword evidence="5 11" id="KW-0812">Transmembrane</keyword>
<comment type="similarity">
    <text evidence="11 12">Belongs to the TonB-dependent receptor family.</text>
</comment>
<keyword evidence="17" id="KW-1185">Reference proteome</keyword>
<evidence type="ECO:0000256" key="7">
    <source>
        <dbReference type="ARBA" id="ARBA00023065"/>
    </source>
</evidence>
<evidence type="ECO:0000256" key="5">
    <source>
        <dbReference type="ARBA" id="ARBA00022692"/>
    </source>
</evidence>
<evidence type="ECO:0000256" key="13">
    <source>
        <dbReference type="SAM" id="SignalP"/>
    </source>
</evidence>
<evidence type="ECO:0000256" key="2">
    <source>
        <dbReference type="ARBA" id="ARBA00022448"/>
    </source>
</evidence>
<keyword evidence="13" id="KW-0732">Signal</keyword>
<evidence type="ECO:0000259" key="15">
    <source>
        <dbReference type="Pfam" id="PF07715"/>
    </source>
</evidence>
<evidence type="ECO:0000256" key="4">
    <source>
        <dbReference type="ARBA" id="ARBA00022496"/>
    </source>
</evidence>
<name>A0ABT3TF55_9GAMM</name>
<evidence type="ECO:0000259" key="14">
    <source>
        <dbReference type="Pfam" id="PF00593"/>
    </source>
</evidence>
<evidence type="ECO:0000256" key="6">
    <source>
        <dbReference type="ARBA" id="ARBA00023004"/>
    </source>
</evidence>
<evidence type="ECO:0000256" key="3">
    <source>
        <dbReference type="ARBA" id="ARBA00022452"/>
    </source>
</evidence>
<keyword evidence="2 11" id="KW-0813">Transport</keyword>
<feature type="domain" description="TonB-dependent receptor plug" evidence="15">
    <location>
        <begin position="57"/>
        <end position="164"/>
    </location>
</feature>
<keyword evidence="9 11" id="KW-0472">Membrane</keyword>
<dbReference type="PANTHER" id="PTHR32552:SF81">
    <property type="entry name" value="TONB-DEPENDENT OUTER MEMBRANE RECEPTOR"/>
    <property type="match status" value="1"/>
</dbReference>
<dbReference type="InterPro" id="IPR000531">
    <property type="entry name" value="Beta-barrel_TonB"/>
</dbReference>
<keyword evidence="8 12" id="KW-0798">TonB box</keyword>
<feature type="chain" id="PRO_5045525104" evidence="13">
    <location>
        <begin position="37"/>
        <end position="743"/>
    </location>
</feature>
<organism evidence="16 17">
    <name type="scientific">Candidatus Litorirhabdus singularis</name>
    <dbReference type="NCBI Taxonomy" id="2518993"/>
    <lineage>
        <taxon>Bacteria</taxon>
        <taxon>Pseudomonadati</taxon>
        <taxon>Pseudomonadota</taxon>
        <taxon>Gammaproteobacteria</taxon>
        <taxon>Cellvibrionales</taxon>
        <taxon>Halieaceae</taxon>
        <taxon>Candidatus Litorirhabdus</taxon>
    </lineage>
</organism>
<dbReference type="InterPro" id="IPR036942">
    <property type="entry name" value="Beta-barrel_TonB_sf"/>
</dbReference>
<evidence type="ECO:0000313" key="17">
    <source>
        <dbReference type="Proteomes" id="UP001143362"/>
    </source>
</evidence>
<dbReference type="PANTHER" id="PTHR32552">
    <property type="entry name" value="FERRICHROME IRON RECEPTOR-RELATED"/>
    <property type="match status" value="1"/>
</dbReference>
<dbReference type="SUPFAM" id="SSF56935">
    <property type="entry name" value="Porins"/>
    <property type="match status" value="1"/>
</dbReference>
<dbReference type="EMBL" id="SHNN01000001">
    <property type="protein sequence ID" value="MCX2980450.1"/>
    <property type="molecule type" value="Genomic_DNA"/>
</dbReference>
<sequence length="743" mass="82560">MKNRNTHGIVHSPRKALALACSAAIASTFISLPALTQEGAVTLEEVIVTARKRDESLQDVAVSVSAIGAELNQATVRRLEDIQTYSPNLYIRREAGGGSAATISIRGVGTLDTDKSLDPAIGVMMDGVFLGTASGVLMQNFDIKRVEVLRGPQGTLFGKNTTGGLINIIRGDVTKEWGGDFSVALDEFGREDIKGVVNVPIIEEKLGVKLFGAQIKHDGYVKNTTLNRDVGGDDVKNYGFAAEWQATDAFDIKFHYEKTMDESDQGAYVNENQPGDFSCSIYGDCASTTTDNKDQNSANGTNFSDNEYDTYILTANYDFDSMLLTYIGSKRDMDEQNMQHFDAGPADMLEMNFFNIWEQESHELRLTSQLDGPFQFVAGLYMFDVDYEQRWDVAHLHYTLVPGLTPTTLSSNGQSQQTESIAAFISADWDITEKFTLTVGGRYTEEEKDFVGGNGGVFYDPAAGDPIPALFEPVNYDDKWEEFTPSVSGRYQINDDHMVWASYAEGFKSGGFFGRQANFDLDASFEPEYVDNYELGLKSTFMDGAMTFNSTIFFSDYQDKQESILIPVDSTNVATVVRNASTEEIFGLEFDLNYQITANWFMRANYGYLDASYDEYLADINGDQMITDNSDLTPRNTPENTFGLSTSYTMEVGPGNLSGVLAYRYRDEIEAEASNNPLGTMDAIDDVSAQLSYSFSEDRFRITAYGKNLTDEREKRVQLITPISTRGYWNEPRTYGVEFAASF</sequence>
<keyword evidence="4" id="KW-0410">Iron transport</keyword>
<dbReference type="InterPro" id="IPR039426">
    <property type="entry name" value="TonB-dep_rcpt-like"/>
</dbReference>
<evidence type="ECO:0000256" key="12">
    <source>
        <dbReference type="RuleBase" id="RU003357"/>
    </source>
</evidence>
<comment type="subcellular location">
    <subcellularLocation>
        <location evidence="1 11">Cell outer membrane</location>
        <topology evidence="1 11">Multi-pass membrane protein</topology>
    </subcellularLocation>
</comment>
<evidence type="ECO:0000256" key="11">
    <source>
        <dbReference type="PROSITE-ProRule" id="PRU01360"/>
    </source>
</evidence>
<evidence type="ECO:0000313" key="16">
    <source>
        <dbReference type="EMBL" id="MCX2980450.1"/>
    </source>
</evidence>
<keyword evidence="3 11" id="KW-1134">Transmembrane beta strand</keyword>
<accession>A0ABT3TF55</accession>
<proteinExistence type="inferred from homology"/>
<feature type="signal peptide" evidence="13">
    <location>
        <begin position="1"/>
        <end position="36"/>
    </location>
</feature>
<reference evidence="16" key="1">
    <citation type="submission" date="2019-02" db="EMBL/GenBank/DDBJ databases">
        <authorList>
            <person name="Li S.-H."/>
        </authorList>
    </citation>
    <scope>NUCLEOTIDE SEQUENCE</scope>
    <source>
        <strain evidence="16">IMCC14734</strain>
    </source>
</reference>
<dbReference type="CDD" id="cd01347">
    <property type="entry name" value="ligand_gated_channel"/>
    <property type="match status" value="1"/>
</dbReference>
<dbReference type="RefSeq" id="WP_279244427.1">
    <property type="nucleotide sequence ID" value="NZ_SHNN01000001.1"/>
</dbReference>
<dbReference type="Pfam" id="PF07715">
    <property type="entry name" value="Plug"/>
    <property type="match status" value="1"/>
</dbReference>
<keyword evidence="16" id="KW-0675">Receptor</keyword>
<evidence type="ECO:0000256" key="9">
    <source>
        <dbReference type="ARBA" id="ARBA00023136"/>
    </source>
</evidence>
<dbReference type="Gene3D" id="2.40.170.20">
    <property type="entry name" value="TonB-dependent receptor, beta-barrel domain"/>
    <property type="match status" value="1"/>
</dbReference>
<feature type="domain" description="TonB-dependent receptor-like beta-barrel" evidence="14">
    <location>
        <begin position="265"/>
        <end position="709"/>
    </location>
</feature>
<dbReference type="Pfam" id="PF00593">
    <property type="entry name" value="TonB_dep_Rec_b-barrel"/>
    <property type="match status" value="1"/>
</dbReference>
<evidence type="ECO:0000256" key="8">
    <source>
        <dbReference type="ARBA" id="ARBA00023077"/>
    </source>
</evidence>
<evidence type="ECO:0000256" key="10">
    <source>
        <dbReference type="ARBA" id="ARBA00023237"/>
    </source>
</evidence>
<keyword evidence="10 11" id="KW-0998">Cell outer membrane</keyword>
<keyword evidence="6" id="KW-0408">Iron</keyword>
<keyword evidence="7" id="KW-0406">Ion transport</keyword>
<dbReference type="Proteomes" id="UP001143362">
    <property type="component" value="Unassembled WGS sequence"/>
</dbReference>
<gene>
    <name evidence="16" type="ORF">EYC98_06130</name>
</gene>
<comment type="caution">
    <text evidence="16">The sequence shown here is derived from an EMBL/GenBank/DDBJ whole genome shotgun (WGS) entry which is preliminary data.</text>
</comment>
<protein>
    <submittedName>
        <fullName evidence="16">TonB-dependent receptor</fullName>
    </submittedName>
</protein>